<evidence type="ECO:0008006" key="6">
    <source>
        <dbReference type="Google" id="ProtNLM"/>
    </source>
</evidence>
<dbReference type="EMBL" id="BTSX01000001">
    <property type="protein sequence ID" value="GMS78873.1"/>
    <property type="molecule type" value="Genomic_DNA"/>
</dbReference>
<keyword evidence="1" id="KW-0805">Transcription regulation</keyword>
<dbReference type="PANTHER" id="PTHR47630:SF4">
    <property type="entry name" value="NUCLEAR HORMONE RECEPTOR FAMILY MEMBER NHR-62"/>
    <property type="match status" value="1"/>
</dbReference>
<comment type="caution">
    <text evidence="4">The sequence shown here is derived from an EMBL/GenBank/DDBJ whole genome shotgun (WGS) entry which is preliminary data.</text>
</comment>
<evidence type="ECO:0000313" key="5">
    <source>
        <dbReference type="Proteomes" id="UP001432027"/>
    </source>
</evidence>
<protein>
    <recommendedName>
        <fullName evidence="6">Nuclear receptor</fullName>
    </recommendedName>
</protein>
<reference evidence="4" key="1">
    <citation type="submission" date="2023-10" db="EMBL/GenBank/DDBJ databases">
        <title>Genome assembly of Pristionchus species.</title>
        <authorList>
            <person name="Yoshida K."/>
            <person name="Sommer R.J."/>
        </authorList>
    </citation>
    <scope>NUCLEOTIDE SEQUENCE</scope>
    <source>
        <strain evidence="4">RS0144</strain>
    </source>
</reference>
<dbReference type="Gene3D" id="1.10.565.10">
    <property type="entry name" value="Retinoid X Receptor"/>
    <property type="match status" value="1"/>
</dbReference>
<sequence length="150" mass="17015">MCVDFSLIYNHPELASTRTKLDPSADRVASLSDTVGDYRRAFVLFCDLMHATPEVQEKHIHDQVIMAKSFFDFFYWSIIGLRSLQSNKPGICYANGSYFPMEKELPDLKGCASYCHSHLNEPVRALDLTNDEQAVFAYLACFIHGRVVKG</sequence>
<evidence type="ECO:0000256" key="1">
    <source>
        <dbReference type="ARBA" id="ARBA00023015"/>
    </source>
</evidence>
<dbReference type="PANTHER" id="PTHR47630">
    <property type="entry name" value="NUCLEAR HORMONE RECEPTOR FAMILY-RELATED-RELATED"/>
    <property type="match status" value="1"/>
</dbReference>
<dbReference type="Proteomes" id="UP001432027">
    <property type="component" value="Unassembled WGS sequence"/>
</dbReference>
<dbReference type="InterPro" id="IPR035500">
    <property type="entry name" value="NHR-like_dom_sf"/>
</dbReference>
<evidence type="ECO:0000313" key="4">
    <source>
        <dbReference type="EMBL" id="GMS78873.1"/>
    </source>
</evidence>
<evidence type="ECO:0000256" key="2">
    <source>
        <dbReference type="ARBA" id="ARBA00023163"/>
    </source>
</evidence>
<proteinExistence type="predicted"/>
<dbReference type="AlphaFoldDB" id="A0AAV5S877"/>
<gene>
    <name evidence="4" type="ORF">PENTCL1PPCAC_1048</name>
</gene>
<keyword evidence="2" id="KW-0804">Transcription</keyword>
<keyword evidence="5" id="KW-1185">Reference proteome</keyword>
<organism evidence="4 5">
    <name type="scientific">Pristionchus entomophagus</name>
    <dbReference type="NCBI Taxonomy" id="358040"/>
    <lineage>
        <taxon>Eukaryota</taxon>
        <taxon>Metazoa</taxon>
        <taxon>Ecdysozoa</taxon>
        <taxon>Nematoda</taxon>
        <taxon>Chromadorea</taxon>
        <taxon>Rhabditida</taxon>
        <taxon>Rhabditina</taxon>
        <taxon>Diplogasteromorpha</taxon>
        <taxon>Diplogasteroidea</taxon>
        <taxon>Neodiplogasteridae</taxon>
        <taxon>Pristionchus</taxon>
    </lineage>
</organism>
<evidence type="ECO:0000256" key="3">
    <source>
        <dbReference type="ARBA" id="ARBA00023170"/>
    </source>
</evidence>
<dbReference type="InterPro" id="IPR052499">
    <property type="entry name" value="C.elegans_NHRs"/>
</dbReference>
<accession>A0AAV5S877</accession>
<keyword evidence="3" id="KW-0675">Receptor</keyword>
<feature type="non-terminal residue" evidence="4">
    <location>
        <position position="150"/>
    </location>
</feature>
<name>A0AAV5S877_9BILA</name>
<dbReference type="SUPFAM" id="SSF48508">
    <property type="entry name" value="Nuclear receptor ligand-binding domain"/>
    <property type="match status" value="1"/>
</dbReference>